<feature type="non-terminal residue" evidence="4">
    <location>
        <position position="138"/>
    </location>
</feature>
<accession>A0A2M6NZM4</accession>
<dbReference type="AlphaFoldDB" id="A0A2M6NZM4"/>
<evidence type="ECO:0000313" key="4">
    <source>
        <dbReference type="EMBL" id="PIR76922.1"/>
    </source>
</evidence>
<dbReference type="EMBL" id="PFBW01000221">
    <property type="protein sequence ID" value="PIR76922.1"/>
    <property type="molecule type" value="Genomic_DNA"/>
</dbReference>
<comment type="caution">
    <text evidence="4">The sequence shown here is derived from an EMBL/GenBank/DDBJ whole genome shotgun (WGS) entry which is preliminary data.</text>
</comment>
<dbReference type="Gene3D" id="3.40.50.300">
    <property type="entry name" value="P-loop containing nucleotide triphosphate hydrolases"/>
    <property type="match status" value="1"/>
</dbReference>
<proteinExistence type="predicted"/>
<dbReference type="Pfam" id="PF05496">
    <property type="entry name" value="RuvB_N"/>
    <property type="match status" value="1"/>
</dbReference>
<evidence type="ECO:0000259" key="3">
    <source>
        <dbReference type="SMART" id="SM00382"/>
    </source>
</evidence>
<dbReference type="InterPro" id="IPR008824">
    <property type="entry name" value="RuvB-like_N"/>
</dbReference>
<dbReference type="Proteomes" id="UP000228528">
    <property type="component" value="Unassembled WGS sequence"/>
</dbReference>
<dbReference type="GO" id="GO:0005524">
    <property type="term" value="F:ATP binding"/>
    <property type="evidence" value="ECO:0007669"/>
    <property type="project" value="UniProtKB-KW"/>
</dbReference>
<feature type="domain" description="AAA+ ATPase" evidence="3">
    <location>
        <begin position="43"/>
        <end position="135"/>
    </location>
</feature>
<keyword evidence="2" id="KW-0067">ATP-binding</keyword>
<organism evidence="4 5">
    <name type="scientific">Candidatus Magasanikbacteria bacterium CG10_big_fil_rev_8_21_14_0_10_38_6</name>
    <dbReference type="NCBI Taxonomy" id="1974647"/>
    <lineage>
        <taxon>Bacteria</taxon>
        <taxon>Candidatus Magasanikiibacteriota</taxon>
    </lineage>
</organism>
<dbReference type="GO" id="GO:0009378">
    <property type="term" value="F:four-way junction helicase activity"/>
    <property type="evidence" value="ECO:0007669"/>
    <property type="project" value="InterPro"/>
</dbReference>
<evidence type="ECO:0000256" key="2">
    <source>
        <dbReference type="ARBA" id="ARBA00022840"/>
    </source>
</evidence>
<gene>
    <name evidence="4" type="ORF">COU30_05235</name>
</gene>
<protein>
    <recommendedName>
        <fullName evidence="3">AAA+ ATPase domain-containing protein</fullName>
    </recommendedName>
</protein>
<dbReference type="InterPro" id="IPR051314">
    <property type="entry name" value="AAA_ATPase_RarA/MGS1/WRNIP1"/>
</dbReference>
<dbReference type="GO" id="GO:0017116">
    <property type="term" value="F:single-stranded DNA helicase activity"/>
    <property type="evidence" value="ECO:0007669"/>
    <property type="project" value="TreeGrafter"/>
</dbReference>
<dbReference type="GO" id="GO:0006261">
    <property type="term" value="P:DNA-templated DNA replication"/>
    <property type="evidence" value="ECO:0007669"/>
    <property type="project" value="TreeGrafter"/>
</dbReference>
<reference evidence="5" key="1">
    <citation type="submission" date="2017-09" db="EMBL/GenBank/DDBJ databases">
        <title>Depth-based differentiation of microbial function through sediment-hosted aquifers and enrichment of novel symbionts in the deep terrestrial subsurface.</title>
        <authorList>
            <person name="Probst A.J."/>
            <person name="Ladd B."/>
            <person name="Jarett J.K."/>
            <person name="Geller-Mcgrath D.E."/>
            <person name="Sieber C.M.K."/>
            <person name="Emerson J.B."/>
            <person name="Anantharaman K."/>
            <person name="Thomas B.C."/>
            <person name="Malmstrom R."/>
            <person name="Stieglmeier M."/>
            <person name="Klingl A."/>
            <person name="Woyke T."/>
            <person name="Ryan C.M."/>
            <person name="Banfield J.F."/>
        </authorList>
    </citation>
    <scope>NUCLEOTIDE SEQUENCE [LARGE SCALE GENOMIC DNA]</scope>
</reference>
<dbReference type="PANTHER" id="PTHR13779:SF7">
    <property type="entry name" value="ATPASE WRNIP1"/>
    <property type="match status" value="1"/>
</dbReference>
<keyword evidence="1" id="KW-0547">Nucleotide-binding</keyword>
<evidence type="ECO:0000313" key="5">
    <source>
        <dbReference type="Proteomes" id="UP000228528"/>
    </source>
</evidence>
<dbReference type="SUPFAM" id="SSF52540">
    <property type="entry name" value="P-loop containing nucleoside triphosphate hydrolases"/>
    <property type="match status" value="1"/>
</dbReference>
<dbReference type="GO" id="GO:0000731">
    <property type="term" value="P:DNA synthesis involved in DNA repair"/>
    <property type="evidence" value="ECO:0007669"/>
    <property type="project" value="TreeGrafter"/>
</dbReference>
<name>A0A2M6NZM4_9BACT</name>
<dbReference type="InterPro" id="IPR027417">
    <property type="entry name" value="P-loop_NTPase"/>
</dbReference>
<dbReference type="GO" id="GO:0006310">
    <property type="term" value="P:DNA recombination"/>
    <property type="evidence" value="ECO:0007669"/>
    <property type="project" value="InterPro"/>
</dbReference>
<evidence type="ECO:0000256" key="1">
    <source>
        <dbReference type="ARBA" id="ARBA00022741"/>
    </source>
</evidence>
<dbReference type="PANTHER" id="PTHR13779">
    <property type="entry name" value="WERNER HELICASE-INTERACTING PROTEIN 1 FAMILY MEMBER"/>
    <property type="match status" value="1"/>
</dbReference>
<dbReference type="CDD" id="cd00009">
    <property type="entry name" value="AAA"/>
    <property type="match status" value="1"/>
</dbReference>
<sequence length="138" mass="15541">MEHIRLDRPLADSMRPQNLSEFVGQEHLVGEGKILRTLIENKDIHSFIFWGPPGVGKTTLAAIIAHELESEFIALSAVMSGKDDLKKAIKHAEFLIEKEQKKTVLFIDEIHRWNKAQQDALLPYVEKGVVTLIGATTE</sequence>
<dbReference type="InterPro" id="IPR003593">
    <property type="entry name" value="AAA+_ATPase"/>
</dbReference>
<dbReference type="GO" id="GO:0008047">
    <property type="term" value="F:enzyme activator activity"/>
    <property type="evidence" value="ECO:0007669"/>
    <property type="project" value="TreeGrafter"/>
</dbReference>
<dbReference type="SMART" id="SM00382">
    <property type="entry name" value="AAA"/>
    <property type="match status" value="1"/>
</dbReference>